<organism evidence="1 2">
    <name type="scientific">Eumeta variegata</name>
    <name type="common">Bagworm moth</name>
    <name type="synonym">Eumeta japonica</name>
    <dbReference type="NCBI Taxonomy" id="151549"/>
    <lineage>
        <taxon>Eukaryota</taxon>
        <taxon>Metazoa</taxon>
        <taxon>Ecdysozoa</taxon>
        <taxon>Arthropoda</taxon>
        <taxon>Hexapoda</taxon>
        <taxon>Insecta</taxon>
        <taxon>Pterygota</taxon>
        <taxon>Neoptera</taxon>
        <taxon>Endopterygota</taxon>
        <taxon>Lepidoptera</taxon>
        <taxon>Glossata</taxon>
        <taxon>Ditrysia</taxon>
        <taxon>Tineoidea</taxon>
        <taxon>Psychidae</taxon>
        <taxon>Oiketicinae</taxon>
        <taxon>Eumeta</taxon>
    </lineage>
</organism>
<dbReference type="AlphaFoldDB" id="A0A4C1Y904"/>
<sequence length="95" mass="10797">MEPCSYYNYKWDTGLRAKTPQRRRAIASPHSRANPAGMKYSNRILSVAMQHSMHSFQIGNQVNFLSCECTPSRSSAFNPRNPIRYAASALKCITR</sequence>
<dbReference type="Proteomes" id="UP000299102">
    <property type="component" value="Unassembled WGS sequence"/>
</dbReference>
<comment type="caution">
    <text evidence="1">The sequence shown here is derived from an EMBL/GenBank/DDBJ whole genome shotgun (WGS) entry which is preliminary data.</text>
</comment>
<reference evidence="1 2" key="1">
    <citation type="journal article" date="2019" name="Commun. Biol.">
        <title>The bagworm genome reveals a unique fibroin gene that provides high tensile strength.</title>
        <authorList>
            <person name="Kono N."/>
            <person name="Nakamura H."/>
            <person name="Ohtoshi R."/>
            <person name="Tomita M."/>
            <person name="Numata K."/>
            <person name="Arakawa K."/>
        </authorList>
    </citation>
    <scope>NUCLEOTIDE SEQUENCE [LARGE SCALE GENOMIC DNA]</scope>
</reference>
<accession>A0A4C1Y904</accession>
<gene>
    <name evidence="1" type="ORF">EVAR_44770_1</name>
</gene>
<proteinExistence type="predicted"/>
<evidence type="ECO:0000313" key="1">
    <source>
        <dbReference type="EMBL" id="GBP71404.1"/>
    </source>
</evidence>
<protein>
    <submittedName>
        <fullName evidence="1">Uncharacterized protein</fullName>
    </submittedName>
</protein>
<keyword evidence="2" id="KW-1185">Reference proteome</keyword>
<evidence type="ECO:0000313" key="2">
    <source>
        <dbReference type="Proteomes" id="UP000299102"/>
    </source>
</evidence>
<name>A0A4C1Y904_EUMVA</name>
<dbReference type="EMBL" id="BGZK01001107">
    <property type="protein sequence ID" value="GBP71404.1"/>
    <property type="molecule type" value="Genomic_DNA"/>
</dbReference>